<comment type="caution">
    <text evidence="1">The sequence shown here is derived from an EMBL/GenBank/DDBJ whole genome shotgun (WGS) entry which is preliminary data.</text>
</comment>
<evidence type="ECO:0000313" key="2">
    <source>
        <dbReference type="Proteomes" id="UP001320831"/>
    </source>
</evidence>
<dbReference type="EMBL" id="JAOCZP010000018">
    <property type="protein sequence ID" value="MCT7378676.1"/>
    <property type="molecule type" value="Genomic_DNA"/>
</dbReference>
<accession>A0ABT2LW89</accession>
<dbReference type="RefSeq" id="WP_260907728.1">
    <property type="nucleotide sequence ID" value="NZ_JAOCZP010000018.1"/>
</dbReference>
<name>A0ABT2LW89_9HYPH</name>
<gene>
    <name evidence="1" type="ORF">N5A92_27105</name>
</gene>
<evidence type="ECO:0000313" key="1">
    <source>
        <dbReference type="EMBL" id="MCT7378676.1"/>
    </source>
</evidence>
<protein>
    <submittedName>
        <fullName evidence="1">Uncharacterized protein</fullName>
    </submittedName>
</protein>
<dbReference type="Proteomes" id="UP001320831">
    <property type="component" value="Unassembled WGS sequence"/>
</dbReference>
<proteinExistence type="predicted"/>
<reference evidence="1 2" key="1">
    <citation type="submission" date="2022-09" db="EMBL/GenBank/DDBJ databases">
        <title>Chelativorans salina sp. nov., a novel slightly halophilic bacterium isolated from a saline lake sediment enrichment.</title>
        <authorList>
            <person name="Gao L."/>
            <person name="Fang B.-Z."/>
            <person name="Li W.-J."/>
        </authorList>
    </citation>
    <scope>NUCLEOTIDE SEQUENCE [LARGE SCALE GENOMIC DNA]</scope>
    <source>
        <strain evidence="1 2">EGI FJ00035</strain>
    </source>
</reference>
<sequence length="95" mass="10109">MVLAFLFSTLVGLVFGLYPAAVENVGKLSYIAALPDLHARRTAERSEVHYTTRILMVPLTAKVAKNAAAMAKSAARITETEANLSATAAEIAAFE</sequence>
<organism evidence="1 2">
    <name type="scientific">Chelativorans salis</name>
    <dbReference type="NCBI Taxonomy" id="2978478"/>
    <lineage>
        <taxon>Bacteria</taxon>
        <taxon>Pseudomonadati</taxon>
        <taxon>Pseudomonadota</taxon>
        <taxon>Alphaproteobacteria</taxon>
        <taxon>Hyphomicrobiales</taxon>
        <taxon>Phyllobacteriaceae</taxon>
        <taxon>Chelativorans</taxon>
    </lineage>
</organism>
<keyword evidence="2" id="KW-1185">Reference proteome</keyword>